<gene>
    <name evidence="1" type="ORF">GCM10017771_35870</name>
</gene>
<dbReference type="Proteomes" id="UP000603227">
    <property type="component" value="Unassembled WGS sequence"/>
</dbReference>
<reference evidence="1" key="1">
    <citation type="journal article" date="2014" name="Int. J. Syst. Evol. Microbiol.">
        <title>Complete genome sequence of Corynebacterium casei LMG S-19264T (=DSM 44701T), isolated from a smear-ripened cheese.</title>
        <authorList>
            <consortium name="US DOE Joint Genome Institute (JGI-PGF)"/>
            <person name="Walter F."/>
            <person name="Albersmeier A."/>
            <person name="Kalinowski J."/>
            <person name="Ruckert C."/>
        </authorList>
    </citation>
    <scope>NUCLEOTIDE SEQUENCE</scope>
    <source>
        <strain evidence="1">CGMCC 4.7403</strain>
    </source>
</reference>
<accession>A0A919L9P6</accession>
<name>A0A919L9P6_9ACTN</name>
<dbReference type="EMBL" id="BNAT01000011">
    <property type="protein sequence ID" value="GHH88843.1"/>
    <property type="molecule type" value="Genomic_DNA"/>
</dbReference>
<dbReference type="AlphaFoldDB" id="A0A919L9P6"/>
<sequence>MSQLPRSLPRRSVIIWAKARTQSATAAGSQPQVWSLCAPDASRRRANGSASVYRTLAAGRRMLVALDDAANAEQLKIKMAYLLL</sequence>
<reference evidence="1" key="2">
    <citation type="submission" date="2020-09" db="EMBL/GenBank/DDBJ databases">
        <authorList>
            <person name="Sun Q."/>
            <person name="Zhou Y."/>
        </authorList>
    </citation>
    <scope>NUCLEOTIDE SEQUENCE</scope>
    <source>
        <strain evidence="1">CGMCC 4.7403</strain>
    </source>
</reference>
<evidence type="ECO:0000313" key="2">
    <source>
        <dbReference type="Proteomes" id="UP000603227"/>
    </source>
</evidence>
<organism evidence="1 2">
    <name type="scientific">Streptomyces capitiformicae</name>
    <dbReference type="NCBI Taxonomy" id="2014920"/>
    <lineage>
        <taxon>Bacteria</taxon>
        <taxon>Bacillati</taxon>
        <taxon>Actinomycetota</taxon>
        <taxon>Actinomycetes</taxon>
        <taxon>Kitasatosporales</taxon>
        <taxon>Streptomycetaceae</taxon>
        <taxon>Streptomyces</taxon>
    </lineage>
</organism>
<protein>
    <submittedName>
        <fullName evidence="1">Uncharacterized protein</fullName>
    </submittedName>
</protein>
<proteinExistence type="predicted"/>
<keyword evidence="2" id="KW-1185">Reference proteome</keyword>
<evidence type="ECO:0000313" key="1">
    <source>
        <dbReference type="EMBL" id="GHH88843.1"/>
    </source>
</evidence>
<comment type="caution">
    <text evidence="1">The sequence shown here is derived from an EMBL/GenBank/DDBJ whole genome shotgun (WGS) entry which is preliminary data.</text>
</comment>